<keyword evidence="4 7" id="KW-0456">Lyase</keyword>
<dbReference type="SUPFAM" id="SSF53686">
    <property type="entry name" value="Tryptophan synthase beta subunit-like PLP-dependent enzymes"/>
    <property type="match status" value="1"/>
</dbReference>
<feature type="domain" description="Tryptophan synthase beta chain-like PALP" evidence="6">
    <location>
        <begin position="20"/>
        <end position="289"/>
    </location>
</feature>
<evidence type="ECO:0000313" key="8">
    <source>
        <dbReference type="Proteomes" id="UP000295497"/>
    </source>
</evidence>
<keyword evidence="3" id="KW-0663">Pyridoxal phosphate</keyword>
<dbReference type="GO" id="GO:0006567">
    <property type="term" value="P:L-threonine catabolic process"/>
    <property type="evidence" value="ECO:0007669"/>
    <property type="project" value="TreeGrafter"/>
</dbReference>
<organism evidence="7 8">
    <name type="scientific">Sorangium cellulosum</name>
    <name type="common">Polyangium cellulosum</name>
    <dbReference type="NCBI Taxonomy" id="56"/>
    <lineage>
        <taxon>Bacteria</taxon>
        <taxon>Pseudomonadati</taxon>
        <taxon>Myxococcota</taxon>
        <taxon>Polyangia</taxon>
        <taxon>Polyangiales</taxon>
        <taxon>Polyangiaceae</taxon>
        <taxon>Sorangium</taxon>
    </lineage>
</organism>
<sequence>MTPRMPCITDVAAAAARLRPLLAPTPLVRSERFDGWLKLEALQVTGSYKVRGALNAMLVALAGGDRRPVVAASAGNHARGMAWAARRLGLEAHAVVPVTAPRTKVLGAEMLGASVIRSGDSYEDALEHARALAARHDWRFLPAFDDPDVIAGQGTVGWELEASPDVVLVPIGGGGLASGVGLAMRERGVRVVGVQVEGVDAMARALDGRPELANVPATIADGVRVRAAGELTRRICAEVLDDVVTVPESELRDVVVELAAFDRVVAEGAGALACAALGRVKGRRKIAVVSGGNIDLATLAVLAGDAARARPAGTTLPSGAERAALGKPELEAAKQPLQSYQE</sequence>
<evidence type="ECO:0000256" key="2">
    <source>
        <dbReference type="ARBA" id="ARBA00010869"/>
    </source>
</evidence>
<dbReference type="Proteomes" id="UP000295497">
    <property type="component" value="Chromosome"/>
</dbReference>
<dbReference type="GO" id="GO:0003941">
    <property type="term" value="F:L-serine ammonia-lyase activity"/>
    <property type="evidence" value="ECO:0007669"/>
    <property type="project" value="TreeGrafter"/>
</dbReference>
<dbReference type="InterPro" id="IPR036052">
    <property type="entry name" value="TrpB-like_PALP_sf"/>
</dbReference>
<dbReference type="AlphaFoldDB" id="A0A4P2QX11"/>
<reference evidence="7 8" key="1">
    <citation type="submission" date="2015-09" db="EMBL/GenBank/DDBJ databases">
        <title>Sorangium comparison.</title>
        <authorList>
            <person name="Zaburannyi N."/>
            <person name="Bunk B."/>
            <person name="Overmann J."/>
            <person name="Mueller R."/>
        </authorList>
    </citation>
    <scope>NUCLEOTIDE SEQUENCE [LARGE SCALE GENOMIC DNA]</scope>
    <source>
        <strain evidence="7 8">So ce836</strain>
    </source>
</reference>
<comment type="similarity">
    <text evidence="2">Belongs to the serine/threonine dehydratase family.</text>
</comment>
<dbReference type="Pfam" id="PF00291">
    <property type="entry name" value="PALP"/>
    <property type="match status" value="1"/>
</dbReference>
<dbReference type="Gene3D" id="3.40.50.1100">
    <property type="match status" value="2"/>
</dbReference>
<dbReference type="RefSeq" id="WP_129577880.1">
    <property type="nucleotide sequence ID" value="NZ_CP012672.1"/>
</dbReference>
<name>A0A4P2QX11_SORCE</name>
<dbReference type="FunFam" id="3.40.50.1100:FF:000005">
    <property type="entry name" value="Threonine dehydratase catabolic"/>
    <property type="match status" value="1"/>
</dbReference>
<dbReference type="InterPro" id="IPR050147">
    <property type="entry name" value="Ser/Thr_Dehydratase"/>
</dbReference>
<dbReference type="PANTHER" id="PTHR48078:SF6">
    <property type="entry name" value="L-THREONINE DEHYDRATASE CATABOLIC TDCB"/>
    <property type="match status" value="1"/>
</dbReference>
<evidence type="ECO:0000313" key="7">
    <source>
        <dbReference type="EMBL" id="AUX34716.1"/>
    </source>
</evidence>
<comment type="cofactor">
    <cofactor evidence="1">
        <name>pyridoxal 5'-phosphate</name>
        <dbReference type="ChEBI" id="CHEBI:597326"/>
    </cofactor>
</comment>
<dbReference type="GO" id="GO:0004794">
    <property type="term" value="F:threonine deaminase activity"/>
    <property type="evidence" value="ECO:0007669"/>
    <property type="project" value="UniProtKB-EC"/>
</dbReference>
<dbReference type="EMBL" id="CP012672">
    <property type="protein sequence ID" value="AUX34716.1"/>
    <property type="molecule type" value="Genomic_DNA"/>
</dbReference>
<evidence type="ECO:0000256" key="4">
    <source>
        <dbReference type="ARBA" id="ARBA00023239"/>
    </source>
</evidence>
<gene>
    <name evidence="7" type="primary">eutB</name>
    <name evidence="7" type="ORF">SOCE836_068920</name>
</gene>
<evidence type="ECO:0000256" key="5">
    <source>
        <dbReference type="SAM" id="MobiDB-lite"/>
    </source>
</evidence>
<dbReference type="GO" id="GO:0009097">
    <property type="term" value="P:isoleucine biosynthetic process"/>
    <property type="evidence" value="ECO:0007669"/>
    <property type="project" value="TreeGrafter"/>
</dbReference>
<dbReference type="GO" id="GO:0006565">
    <property type="term" value="P:L-serine catabolic process"/>
    <property type="evidence" value="ECO:0007669"/>
    <property type="project" value="TreeGrafter"/>
</dbReference>
<accession>A0A4P2QX11</accession>
<protein>
    <submittedName>
        <fullName evidence="7">Threonine dehydratase</fullName>
        <ecNumber evidence="7">4.3.1.19</ecNumber>
    </submittedName>
</protein>
<dbReference type="InterPro" id="IPR001926">
    <property type="entry name" value="TrpB-like_PALP"/>
</dbReference>
<feature type="region of interest" description="Disordered" evidence="5">
    <location>
        <begin position="310"/>
        <end position="342"/>
    </location>
</feature>
<proteinExistence type="inferred from homology"/>
<dbReference type="PANTHER" id="PTHR48078">
    <property type="entry name" value="THREONINE DEHYDRATASE, MITOCHONDRIAL-RELATED"/>
    <property type="match status" value="1"/>
</dbReference>
<evidence type="ECO:0000256" key="3">
    <source>
        <dbReference type="ARBA" id="ARBA00022898"/>
    </source>
</evidence>
<dbReference type="EC" id="4.3.1.19" evidence="7"/>
<evidence type="ECO:0000256" key="1">
    <source>
        <dbReference type="ARBA" id="ARBA00001933"/>
    </source>
</evidence>
<evidence type="ECO:0000259" key="6">
    <source>
        <dbReference type="Pfam" id="PF00291"/>
    </source>
</evidence>